<dbReference type="GO" id="GO:0051747">
    <property type="term" value="F:cytosine C-5 DNA demethylase activity"/>
    <property type="evidence" value="ECO:0007669"/>
    <property type="project" value="UniProtKB-ARBA"/>
</dbReference>
<organism evidence="29 30">
    <name type="scientific">Geodia barretti</name>
    <name type="common">Barrett's horny sponge</name>
    <dbReference type="NCBI Taxonomy" id="519541"/>
    <lineage>
        <taxon>Eukaryota</taxon>
        <taxon>Metazoa</taxon>
        <taxon>Porifera</taxon>
        <taxon>Demospongiae</taxon>
        <taxon>Heteroscleromorpha</taxon>
        <taxon>Tetractinellida</taxon>
        <taxon>Astrophorina</taxon>
        <taxon>Geodiidae</taxon>
        <taxon>Geodia</taxon>
    </lineage>
</organism>
<keyword evidence="11" id="KW-0539">Nucleus</keyword>
<evidence type="ECO:0000256" key="3">
    <source>
        <dbReference type="ARBA" id="ARBA00004642"/>
    </source>
</evidence>
<feature type="binding site" evidence="27">
    <location>
        <begin position="97"/>
        <end position="99"/>
    </location>
    <ligand>
        <name>substrate</name>
    </ligand>
</feature>
<keyword evidence="8" id="KW-0560">Oxidoreductase</keyword>
<gene>
    <name evidence="29" type="ORF">GBAR_LOCUS4215</name>
</gene>
<comment type="catalytic activity">
    <reaction evidence="15">
        <text>an N(3)-methyl-2'-deoxycytidine in double-stranded DNA + 2-oxoglutarate + O2 = a 2'-deoxycytidine in double-stranded DNA + formaldehyde + succinate + CO2 + H(+)</text>
        <dbReference type="Rhea" id="RHEA:70439"/>
        <dbReference type="Rhea" id="RHEA-COMP:14237"/>
        <dbReference type="Rhea" id="RHEA-COMP:17070"/>
        <dbReference type="ChEBI" id="CHEBI:15378"/>
        <dbReference type="ChEBI" id="CHEBI:15379"/>
        <dbReference type="ChEBI" id="CHEBI:16526"/>
        <dbReference type="ChEBI" id="CHEBI:16810"/>
        <dbReference type="ChEBI" id="CHEBI:16842"/>
        <dbReference type="ChEBI" id="CHEBI:30031"/>
        <dbReference type="ChEBI" id="CHEBI:85452"/>
        <dbReference type="ChEBI" id="CHEBI:139075"/>
    </reaction>
    <physiologicalReaction direction="left-to-right" evidence="15">
        <dbReference type="Rhea" id="RHEA:70440"/>
    </physiologicalReaction>
</comment>
<dbReference type="GO" id="GO:0006307">
    <property type="term" value="P:DNA alkylation repair"/>
    <property type="evidence" value="ECO:0007669"/>
    <property type="project" value="TreeGrafter"/>
</dbReference>
<feature type="binding site" evidence="27">
    <location>
        <position position="137"/>
    </location>
    <ligand>
        <name>2-oxoglutarate</name>
        <dbReference type="ChEBI" id="CHEBI:16810"/>
    </ligand>
</feature>
<dbReference type="InterPro" id="IPR027450">
    <property type="entry name" value="AlkB-like"/>
</dbReference>
<evidence type="ECO:0000256" key="11">
    <source>
        <dbReference type="ARBA" id="ARBA00023242"/>
    </source>
</evidence>
<comment type="caution">
    <text evidence="29">The sequence shown here is derived from an EMBL/GenBank/DDBJ whole genome shotgun (WGS) entry which is preliminary data.</text>
</comment>
<comment type="catalytic activity">
    <reaction evidence="12">
        <text>an N(1)-methyl-2'-deoxyadenosine in single-stranded DNA + 2-oxoglutarate + O2 = a 2'-deoxyadenosine in single-stranded DNA + formaldehyde + succinate + CO2 + H(+)</text>
        <dbReference type="Rhea" id="RHEA:70447"/>
        <dbReference type="Rhea" id="RHEA-COMP:17895"/>
        <dbReference type="Rhea" id="RHEA-COMP:17896"/>
        <dbReference type="ChEBI" id="CHEBI:15378"/>
        <dbReference type="ChEBI" id="CHEBI:15379"/>
        <dbReference type="ChEBI" id="CHEBI:16526"/>
        <dbReference type="ChEBI" id="CHEBI:16810"/>
        <dbReference type="ChEBI" id="CHEBI:16842"/>
        <dbReference type="ChEBI" id="CHEBI:30031"/>
        <dbReference type="ChEBI" id="CHEBI:90615"/>
        <dbReference type="ChEBI" id="CHEBI:139096"/>
    </reaction>
    <physiologicalReaction direction="left-to-right" evidence="12">
        <dbReference type="Rhea" id="RHEA:70448"/>
    </physiologicalReaction>
</comment>
<evidence type="ECO:0000256" key="7">
    <source>
        <dbReference type="ARBA" id="ARBA00022964"/>
    </source>
</evidence>
<keyword evidence="30" id="KW-1185">Reference proteome</keyword>
<keyword evidence="7" id="KW-0223">Dioxygenase</keyword>
<keyword evidence="9" id="KW-0408">Iron</keyword>
<dbReference type="SUPFAM" id="SSF51197">
    <property type="entry name" value="Clavaminate synthase-like"/>
    <property type="match status" value="1"/>
</dbReference>
<comment type="subcellular location">
    <subcellularLocation>
        <location evidence="2">Nucleus</location>
        <location evidence="2">Nucleolus</location>
    </subcellularLocation>
    <subcellularLocation>
        <location evidence="3">Nucleus</location>
        <location evidence="3">Nucleoplasm</location>
    </subcellularLocation>
</comment>
<evidence type="ECO:0000256" key="13">
    <source>
        <dbReference type="ARBA" id="ARBA00051165"/>
    </source>
</evidence>
<keyword evidence="5" id="KW-0227">DNA damage</keyword>
<dbReference type="EMBL" id="CASHTH010000610">
    <property type="protein sequence ID" value="CAI8005421.1"/>
    <property type="molecule type" value="Genomic_DNA"/>
</dbReference>
<evidence type="ECO:0000256" key="16">
    <source>
        <dbReference type="ARBA" id="ARBA00051434"/>
    </source>
</evidence>
<evidence type="ECO:0000256" key="6">
    <source>
        <dbReference type="ARBA" id="ARBA00022842"/>
    </source>
</evidence>
<dbReference type="GO" id="GO:0005654">
    <property type="term" value="C:nucleoplasm"/>
    <property type="evidence" value="ECO:0007669"/>
    <property type="project" value="UniProtKB-SubCell"/>
</dbReference>
<feature type="domain" description="Alpha-ketoglutarate-dependent dioxygenase AlkB-like" evidence="28">
    <location>
        <begin position="40"/>
        <end position="177"/>
    </location>
</feature>
<comment type="catalytic activity">
    <reaction evidence="20">
        <text>an N(1)-methyl-2'-deoxyadenosine in double-stranded DNA + 2-oxoglutarate + O2 = a 2'-deoxyadenosine in double-stranded DNA + formaldehyde + succinate + CO2 + H(+)</text>
        <dbReference type="Rhea" id="RHEA:70443"/>
        <dbReference type="Rhea" id="RHEA-COMP:14236"/>
        <dbReference type="Rhea" id="RHEA-COMP:17897"/>
        <dbReference type="ChEBI" id="CHEBI:15378"/>
        <dbReference type="ChEBI" id="CHEBI:15379"/>
        <dbReference type="ChEBI" id="CHEBI:16526"/>
        <dbReference type="ChEBI" id="CHEBI:16810"/>
        <dbReference type="ChEBI" id="CHEBI:16842"/>
        <dbReference type="ChEBI" id="CHEBI:30031"/>
        <dbReference type="ChEBI" id="CHEBI:90615"/>
        <dbReference type="ChEBI" id="CHEBI:139096"/>
    </reaction>
    <physiologicalReaction direction="left-to-right" evidence="20">
        <dbReference type="Rhea" id="RHEA:70444"/>
    </physiologicalReaction>
</comment>
<evidence type="ECO:0000256" key="8">
    <source>
        <dbReference type="ARBA" id="ARBA00023002"/>
    </source>
</evidence>
<dbReference type="Proteomes" id="UP001174909">
    <property type="component" value="Unassembled WGS sequence"/>
</dbReference>
<sequence>MIPGDEEPKEEIIFSTRLPPKPRPDTSFQKICKHQLGLNLRYCSNFYGKAAADSIFQQLESHLPSYFSSSQQTVSLAGRVQSIPRRHAAFGDHGLSYSFSGITMPANPWIPLVSSLRDHVGEALGGETFNFVLVNRYRDGSDHIGEHRDNERELVQTAPIASLSFGQPRDFVLRHRDSRGRRGGGGGRRRV</sequence>
<comment type="catalytic activity">
    <reaction evidence="14">
        <text>a 1,N(6)-etheno-2'-deoxyadenosine in single-stranded DNA + 2-oxoglutarate + O2 + H2O = a 2'-deoxyadenosine in single-stranded DNA + glyoxal + succinate + CO2</text>
        <dbReference type="Rhea" id="RHEA:70459"/>
        <dbReference type="Rhea" id="RHEA-COMP:17896"/>
        <dbReference type="Rhea" id="RHEA-COMP:17904"/>
        <dbReference type="ChEBI" id="CHEBI:15377"/>
        <dbReference type="ChEBI" id="CHEBI:15379"/>
        <dbReference type="ChEBI" id="CHEBI:16526"/>
        <dbReference type="ChEBI" id="CHEBI:16810"/>
        <dbReference type="ChEBI" id="CHEBI:30031"/>
        <dbReference type="ChEBI" id="CHEBI:34779"/>
        <dbReference type="ChEBI" id="CHEBI:90615"/>
        <dbReference type="ChEBI" id="CHEBI:189583"/>
    </reaction>
    <physiologicalReaction direction="left-to-right" evidence="14">
        <dbReference type="Rhea" id="RHEA:70460"/>
    </physiologicalReaction>
</comment>
<evidence type="ECO:0000256" key="26">
    <source>
        <dbReference type="ARBA" id="ARBA00081727"/>
    </source>
</evidence>
<keyword evidence="4" id="KW-0479">Metal-binding</keyword>
<comment type="catalytic activity">
    <reaction evidence="19">
        <text>a 1,N(6)-etheno-2'-deoxyadenosine in double-stranded DNA + 2-oxoglutarate + O2 + H2O = a 2'-deoxyadenosine in double-stranded DNA + glyoxal + succinate + CO2</text>
        <dbReference type="Rhea" id="RHEA:70463"/>
        <dbReference type="Rhea" id="RHEA-COMP:17897"/>
        <dbReference type="Rhea" id="RHEA-COMP:17903"/>
        <dbReference type="ChEBI" id="CHEBI:15377"/>
        <dbReference type="ChEBI" id="CHEBI:15379"/>
        <dbReference type="ChEBI" id="CHEBI:16526"/>
        <dbReference type="ChEBI" id="CHEBI:16810"/>
        <dbReference type="ChEBI" id="CHEBI:30031"/>
        <dbReference type="ChEBI" id="CHEBI:34779"/>
        <dbReference type="ChEBI" id="CHEBI:90615"/>
        <dbReference type="ChEBI" id="CHEBI:189583"/>
    </reaction>
    <physiologicalReaction direction="left-to-right" evidence="19">
        <dbReference type="Rhea" id="RHEA:70464"/>
    </physiologicalReaction>
</comment>
<evidence type="ECO:0000256" key="23">
    <source>
        <dbReference type="ARBA" id="ARBA00066725"/>
    </source>
</evidence>
<dbReference type="FunFam" id="2.60.120.590:FF:000004">
    <property type="entry name" value="DNA oxidative demethylase ALKBH2"/>
    <property type="match status" value="1"/>
</dbReference>
<protein>
    <recommendedName>
        <fullName evidence="24">DNA oxidative demethylase ALKBH2</fullName>
        <ecNumber evidence="23">1.14.11.33</ecNumber>
    </recommendedName>
    <alternativeName>
        <fullName evidence="25">Alkylated DNA repair protein alkB homolog 2</fullName>
    </alternativeName>
    <alternativeName>
        <fullName evidence="26">Alpha-ketoglutarate-dependent dioxygenase alkB homolog 2</fullName>
    </alternativeName>
</protein>
<comment type="catalytic activity">
    <reaction evidence="18">
        <text>a 3,N(4)-etheno-2'-deoxycytidine in single-stranded DNA + 2-oxoglutarate + O2 + H2O = a 2'-deoxycytidine in single-stranded DNA + glyoxal + succinate + CO2</text>
        <dbReference type="Rhea" id="RHEA:70471"/>
        <dbReference type="Rhea" id="RHEA-COMP:12846"/>
        <dbReference type="Rhea" id="RHEA-COMP:17906"/>
        <dbReference type="ChEBI" id="CHEBI:15377"/>
        <dbReference type="ChEBI" id="CHEBI:15379"/>
        <dbReference type="ChEBI" id="CHEBI:16526"/>
        <dbReference type="ChEBI" id="CHEBI:16810"/>
        <dbReference type="ChEBI" id="CHEBI:30031"/>
        <dbReference type="ChEBI" id="CHEBI:34779"/>
        <dbReference type="ChEBI" id="CHEBI:85452"/>
        <dbReference type="ChEBI" id="CHEBI:189585"/>
    </reaction>
    <physiologicalReaction direction="left-to-right" evidence="18">
        <dbReference type="Rhea" id="RHEA:70472"/>
    </physiologicalReaction>
</comment>
<evidence type="ECO:0000256" key="24">
    <source>
        <dbReference type="ARBA" id="ARBA00072134"/>
    </source>
</evidence>
<evidence type="ECO:0000256" key="27">
    <source>
        <dbReference type="PIRSR" id="PIRSR632852-1"/>
    </source>
</evidence>
<evidence type="ECO:0000256" key="9">
    <source>
        <dbReference type="ARBA" id="ARBA00023004"/>
    </source>
</evidence>
<dbReference type="AlphaFoldDB" id="A0AA35R7U5"/>
<dbReference type="InterPro" id="IPR037151">
    <property type="entry name" value="AlkB-like_sf"/>
</dbReference>
<comment type="catalytic activity">
    <reaction evidence="13">
        <text>an N(3)-methyl-2'-deoxycytidine in single-stranded DNA + 2-oxoglutarate + O2 = a 2'-deoxycytidine in single-stranded DNA + formaldehyde + succinate + CO2 + H(+)</text>
        <dbReference type="Rhea" id="RHEA:70435"/>
        <dbReference type="Rhea" id="RHEA-COMP:12846"/>
        <dbReference type="Rhea" id="RHEA-COMP:17894"/>
        <dbReference type="ChEBI" id="CHEBI:15378"/>
        <dbReference type="ChEBI" id="CHEBI:15379"/>
        <dbReference type="ChEBI" id="CHEBI:16526"/>
        <dbReference type="ChEBI" id="CHEBI:16810"/>
        <dbReference type="ChEBI" id="CHEBI:16842"/>
        <dbReference type="ChEBI" id="CHEBI:30031"/>
        <dbReference type="ChEBI" id="CHEBI:85452"/>
        <dbReference type="ChEBI" id="CHEBI:139075"/>
    </reaction>
    <physiologicalReaction direction="left-to-right" evidence="13">
        <dbReference type="Rhea" id="RHEA:70436"/>
    </physiologicalReaction>
</comment>
<dbReference type="Gene3D" id="2.60.120.590">
    <property type="entry name" value="Alpha-ketoglutarate-dependent dioxygenase AlkB-like"/>
    <property type="match status" value="1"/>
</dbReference>
<comment type="subunit">
    <text evidence="22">Interacts with PCNA homotrimer; this interaction is enhanced during the S-phase of the cell cycle. Interacts with nucleolar proteins NCL, UBTF and NPM1. Interacts with XRCC5-XRCC6 heterodimer.</text>
</comment>
<evidence type="ECO:0000256" key="10">
    <source>
        <dbReference type="ARBA" id="ARBA00023204"/>
    </source>
</evidence>
<dbReference type="GO" id="GO:0005730">
    <property type="term" value="C:nucleolus"/>
    <property type="evidence" value="ECO:0007669"/>
    <property type="project" value="UniProtKB-SubCell"/>
</dbReference>
<feature type="binding site" evidence="27">
    <location>
        <position position="135"/>
    </location>
    <ligand>
        <name>2-oxoglutarate</name>
        <dbReference type="ChEBI" id="CHEBI:16810"/>
    </ligand>
</feature>
<keyword evidence="6" id="KW-0460">Magnesium</keyword>
<evidence type="ECO:0000313" key="30">
    <source>
        <dbReference type="Proteomes" id="UP001174909"/>
    </source>
</evidence>
<evidence type="ECO:0000256" key="5">
    <source>
        <dbReference type="ARBA" id="ARBA00022763"/>
    </source>
</evidence>
<evidence type="ECO:0000256" key="1">
    <source>
        <dbReference type="ARBA" id="ARBA00001954"/>
    </source>
</evidence>
<evidence type="ECO:0000256" key="25">
    <source>
        <dbReference type="ARBA" id="ARBA00077989"/>
    </source>
</evidence>
<keyword evidence="10" id="KW-0234">DNA repair</keyword>
<evidence type="ECO:0000256" key="22">
    <source>
        <dbReference type="ARBA" id="ARBA00062909"/>
    </source>
</evidence>
<evidence type="ECO:0000256" key="14">
    <source>
        <dbReference type="ARBA" id="ARBA00051189"/>
    </source>
</evidence>
<comment type="cofactor">
    <cofactor evidence="1">
        <name>Fe(2+)</name>
        <dbReference type="ChEBI" id="CHEBI:29033"/>
    </cofactor>
</comment>
<evidence type="ECO:0000313" key="29">
    <source>
        <dbReference type="EMBL" id="CAI8005421.1"/>
    </source>
</evidence>
<evidence type="ECO:0000256" key="18">
    <source>
        <dbReference type="ARBA" id="ARBA00052597"/>
    </source>
</evidence>
<evidence type="ECO:0000256" key="20">
    <source>
        <dbReference type="ARBA" id="ARBA00052800"/>
    </source>
</evidence>
<dbReference type="Pfam" id="PF13532">
    <property type="entry name" value="2OG-FeII_Oxy_2"/>
    <property type="match status" value="1"/>
</dbReference>
<comment type="catalytic activity">
    <reaction evidence="16">
        <text>a 3,N(4)-etheno-2'-deoxycytidine in double-stranded DNA + 2-oxoglutarate + O2 + H2O = a 2'-deoxycytidine in double-stranded DNA + glyoxal + succinate + CO2</text>
        <dbReference type="Rhea" id="RHEA:70467"/>
        <dbReference type="Rhea" id="RHEA-COMP:17070"/>
        <dbReference type="Rhea" id="RHEA-COMP:17905"/>
        <dbReference type="ChEBI" id="CHEBI:15377"/>
        <dbReference type="ChEBI" id="CHEBI:15379"/>
        <dbReference type="ChEBI" id="CHEBI:16526"/>
        <dbReference type="ChEBI" id="CHEBI:16810"/>
        <dbReference type="ChEBI" id="CHEBI:30031"/>
        <dbReference type="ChEBI" id="CHEBI:34779"/>
        <dbReference type="ChEBI" id="CHEBI:85452"/>
        <dbReference type="ChEBI" id="CHEBI:189585"/>
    </reaction>
    <physiologicalReaction direction="left-to-right" evidence="16">
        <dbReference type="Rhea" id="RHEA:70468"/>
    </physiologicalReaction>
</comment>
<reference evidence="29" key="1">
    <citation type="submission" date="2023-03" db="EMBL/GenBank/DDBJ databases">
        <authorList>
            <person name="Steffen K."/>
            <person name="Cardenas P."/>
        </authorList>
    </citation>
    <scope>NUCLEOTIDE SEQUENCE</scope>
</reference>
<evidence type="ECO:0000256" key="17">
    <source>
        <dbReference type="ARBA" id="ARBA00051755"/>
    </source>
</evidence>
<evidence type="ECO:0000256" key="15">
    <source>
        <dbReference type="ARBA" id="ARBA00051376"/>
    </source>
</evidence>
<evidence type="ECO:0000256" key="2">
    <source>
        <dbReference type="ARBA" id="ARBA00004604"/>
    </source>
</evidence>
<evidence type="ECO:0000256" key="12">
    <source>
        <dbReference type="ARBA" id="ARBA00051010"/>
    </source>
</evidence>
<dbReference type="InterPro" id="IPR032852">
    <property type="entry name" value="ALKBH2"/>
</dbReference>
<dbReference type="GO" id="GO:0035516">
    <property type="term" value="F:broad specificity oxidative DNA demethylase activity"/>
    <property type="evidence" value="ECO:0007669"/>
    <property type="project" value="UniProtKB-EC"/>
</dbReference>
<comment type="catalytic activity">
    <reaction evidence="17">
        <text>a 1,N(2)-etheno-2'-deoxyguanosine in double-stranded DNA + 2-oxoglutarate + O2 + H2O = a 2'-deoxyguanosine in double-stranded DNA + glyoxal + succinate + CO2</text>
        <dbReference type="Rhea" id="RHEA:70487"/>
        <dbReference type="Rhea" id="RHEA-COMP:17910"/>
        <dbReference type="Rhea" id="RHEA-COMP:17912"/>
        <dbReference type="ChEBI" id="CHEBI:15377"/>
        <dbReference type="ChEBI" id="CHEBI:15379"/>
        <dbReference type="ChEBI" id="CHEBI:16526"/>
        <dbReference type="ChEBI" id="CHEBI:16810"/>
        <dbReference type="ChEBI" id="CHEBI:30031"/>
        <dbReference type="ChEBI" id="CHEBI:34779"/>
        <dbReference type="ChEBI" id="CHEBI:85445"/>
        <dbReference type="ChEBI" id="CHEBI:189586"/>
    </reaction>
    <physiologicalReaction direction="left-to-right" evidence="17">
        <dbReference type="Rhea" id="RHEA:70488"/>
    </physiologicalReaction>
</comment>
<dbReference type="PANTHER" id="PTHR31573">
    <property type="entry name" value="ALPHA-KETOGLUTARATE-DEPENDENT DIOXYGENASE ALKB HOMOLOG 2"/>
    <property type="match status" value="1"/>
</dbReference>
<dbReference type="PANTHER" id="PTHR31573:SF1">
    <property type="entry name" value="DNA OXIDATIVE DEMETHYLASE ALKBH2"/>
    <property type="match status" value="1"/>
</dbReference>
<evidence type="ECO:0000256" key="4">
    <source>
        <dbReference type="ARBA" id="ARBA00022723"/>
    </source>
</evidence>
<accession>A0AA35R7U5</accession>
<evidence type="ECO:0000256" key="19">
    <source>
        <dbReference type="ARBA" id="ARBA00052627"/>
    </source>
</evidence>
<comment type="catalytic activity">
    <reaction evidence="21">
        <text>a methylated nucleobase within DNA + 2-oxoglutarate + O2 = a nucleobase within DNA + formaldehyde + succinate + CO2</text>
        <dbReference type="Rhea" id="RHEA:30299"/>
        <dbReference type="Rhea" id="RHEA-COMP:12192"/>
        <dbReference type="Rhea" id="RHEA-COMP:12193"/>
        <dbReference type="ChEBI" id="CHEBI:15379"/>
        <dbReference type="ChEBI" id="CHEBI:16526"/>
        <dbReference type="ChEBI" id="CHEBI:16810"/>
        <dbReference type="ChEBI" id="CHEBI:16842"/>
        <dbReference type="ChEBI" id="CHEBI:30031"/>
        <dbReference type="ChEBI" id="CHEBI:32875"/>
        <dbReference type="ChEBI" id="CHEBI:64428"/>
        <dbReference type="EC" id="1.14.11.33"/>
    </reaction>
    <physiologicalReaction direction="left-to-right" evidence="21">
        <dbReference type="Rhea" id="RHEA:30300"/>
    </physiologicalReaction>
</comment>
<proteinExistence type="predicted"/>
<evidence type="ECO:0000259" key="28">
    <source>
        <dbReference type="Pfam" id="PF13532"/>
    </source>
</evidence>
<dbReference type="EC" id="1.14.11.33" evidence="23"/>
<feature type="binding site" evidence="27">
    <location>
        <position position="147"/>
    </location>
    <ligand>
        <name>2-oxoglutarate</name>
        <dbReference type="ChEBI" id="CHEBI:16810"/>
    </ligand>
</feature>
<dbReference type="GO" id="GO:0008198">
    <property type="term" value="F:ferrous iron binding"/>
    <property type="evidence" value="ECO:0007669"/>
    <property type="project" value="TreeGrafter"/>
</dbReference>
<name>A0AA35R7U5_GEOBA</name>
<evidence type="ECO:0000256" key="21">
    <source>
        <dbReference type="ARBA" id="ARBA00053025"/>
    </source>
</evidence>